<dbReference type="PATRIC" id="fig|59750.3.peg.805"/>
<dbReference type="CDD" id="cd01392">
    <property type="entry name" value="HTH_LacI"/>
    <property type="match status" value="1"/>
</dbReference>
<dbReference type="InterPro" id="IPR046335">
    <property type="entry name" value="LacI/GalR-like_sensor"/>
</dbReference>
<dbReference type="Gene3D" id="1.10.260.40">
    <property type="entry name" value="lambda repressor-like DNA-binding domains"/>
    <property type="match status" value="1"/>
</dbReference>
<evidence type="ECO:0000313" key="5">
    <source>
        <dbReference type="EMBL" id="KWX23159.1"/>
    </source>
</evidence>
<dbReference type="GO" id="GO:0003700">
    <property type="term" value="F:DNA-binding transcription factor activity"/>
    <property type="evidence" value="ECO:0007669"/>
    <property type="project" value="TreeGrafter"/>
</dbReference>
<feature type="domain" description="HTH lacI-type" evidence="4">
    <location>
        <begin position="5"/>
        <end position="61"/>
    </location>
</feature>
<keyword evidence="6" id="KW-1185">Reference proteome</keyword>
<evidence type="ECO:0000256" key="3">
    <source>
        <dbReference type="ARBA" id="ARBA00023163"/>
    </source>
</evidence>
<dbReference type="CDD" id="cd06267">
    <property type="entry name" value="PBP1_LacI_sugar_binding-like"/>
    <property type="match status" value="1"/>
</dbReference>
<sequence length="339" mass="36346">MTPNVTMQDVARAAGVHTGTVSRALNEATRDRVSADTLRRIDKAVRDLGYVPNPIARSLRTATSNTVGVVIPDLTNPLFPPMIRGIQSVLDSRGFSPLIVSTDYDPQREAAAISALLARQVDGLIVATARLNDPTFERLADQGTRIVMINRRLGGRDLDSVTADDETGMGLVISHLAELGHERILCLAGPQDTSTGVARLRGFRSAVESHGLDRDQKLIRICESWTTEQGAIQLTSALDENIPFTAVVAATDLIALGCYDAMAERGLSCPADLSVAGYNDMPLMDRLAPPLTSVAVPQFDIGREGARLFLAGMDDSDRLPRTILLPVSLSIRGSTAPPV</sequence>
<dbReference type="PROSITE" id="PS50932">
    <property type="entry name" value="HTH_LACI_2"/>
    <property type="match status" value="1"/>
</dbReference>
<dbReference type="Pfam" id="PF13377">
    <property type="entry name" value="Peripla_BP_3"/>
    <property type="match status" value="1"/>
</dbReference>
<dbReference type="Gene3D" id="3.40.50.2300">
    <property type="match status" value="2"/>
</dbReference>
<proteinExistence type="predicted"/>
<dbReference type="Proteomes" id="UP000070612">
    <property type="component" value="Unassembled WGS sequence"/>
</dbReference>
<dbReference type="GO" id="GO:0000976">
    <property type="term" value="F:transcription cis-regulatory region binding"/>
    <property type="evidence" value="ECO:0007669"/>
    <property type="project" value="TreeGrafter"/>
</dbReference>
<organism evidence="5 6">
    <name type="scientific">Mycolicibacterium wolinskyi</name>
    <dbReference type="NCBI Taxonomy" id="59750"/>
    <lineage>
        <taxon>Bacteria</taxon>
        <taxon>Bacillati</taxon>
        <taxon>Actinomycetota</taxon>
        <taxon>Actinomycetes</taxon>
        <taxon>Mycobacteriales</taxon>
        <taxon>Mycobacteriaceae</taxon>
        <taxon>Mycolicibacterium</taxon>
    </lineage>
</organism>
<dbReference type="SUPFAM" id="SSF47413">
    <property type="entry name" value="lambda repressor-like DNA-binding domains"/>
    <property type="match status" value="1"/>
</dbReference>
<dbReference type="InterPro" id="IPR010982">
    <property type="entry name" value="Lambda_DNA-bd_dom_sf"/>
</dbReference>
<dbReference type="SMART" id="SM00354">
    <property type="entry name" value="HTH_LACI"/>
    <property type="match status" value="1"/>
</dbReference>
<dbReference type="SUPFAM" id="SSF53822">
    <property type="entry name" value="Periplasmic binding protein-like I"/>
    <property type="match status" value="1"/>
</dbReference>
<evidence type="ECO:0000256" key="1">
    <source>
        <dbReference type="ARBA" id="ARBA00023015"/>
    </source>
</evidence>
<evidence type="ECO:0000259" key="4">
    <source>
        <dbReference type="PROSITE" id="PS50932"/>
    </source>
</evidence>
<evidence type="ECO:0000256" key="2">
    <source>
        <dbReference type="ARBA" id="ARBA00023125"/>
    </source>
</evidence>
<dbReference type="RefSeq" id="WP_084356683.1">
    <property type="nucleotide sequence ID" value="NZ_LGTW01000010.1"/>
</dbReference>
<dbReference type="STRING" id="59750.AWC31_01825"/>
<dbReference type="Pfam" id="PF00356">
    <property type="entry name" value="LacI"/>
    <property type="match status" value="1"/>
</dbReference>
<gene>
    <name evidence="5" type="ORF">AFM11_17260</name>
</gene>
<comment type="caution">
    <text evidence="5">The sequence shown here is derived from an EMBL/GenBank/DDBJ whole genome shotgun (WGS) entry which is preliminary data.</text>
</comment>
<dbReference type="PANTHER" id="PTHR30146">
    <property type="entry name" value="LACI-RELATED TRANSCRIPTIONAL REPRESSOR"/>
    <property type="match status" value="1"/>
</dbReference>
<name>A0A132PLD9_9MYCO</name>
<dbReference type="InterPro" id="IPR028082">
    <property type="entry name" value="Peripla_BP_I"/>
</dbReference>
<keyword evidence="2" id="KW-0238">DNA-binding</keyword>
<reference evidence="5 6" key="1">
    <citation type="submission" date="2015-07" db="EMBL/GenBank/DDBJ databases">
        <title>A draft genome sequence of Mycobacterium wolinskyi.</title>
        <authorList>
            <person name="de Man T.J."/>
            <person name="Perry K.A."/>
            <person name="Coulliette A.D."/>
            <person name="Jensen B."/>
            <person name="Toney N.C."/>
            <person name="Limbago B.M."/>
            <person name="Noble-Wang J."/>
        </authorList>
    </citation>
    <scope>NUCLEOTIDE SEQUENCE [LARGE SCALE GENOMIC DNA]</scope>
    <source>
        <strain evidence="5 6">CDC_01</strain>
    </source>
</reference>
<protein>
    <submittedName>
        <fullName evidence="5">LacI family transcriptional regulator</fullName>
    </submittedName>
</protein>
<dbReference type="AlphaFoldDB" id="A0A132PLD9"/>
<dbReference type="InterPro" id="IPR000843">
    <property type="entry name" value="HTH_LacI"/>
</dbReference>
<accession>A0A132PLD9</accession>
<evidence type="ECO:0000313" key="6">
    <source>
        <dbReference type="Proteomes" id="UP000070612"/>
    </source>
</evidence>
<dbReference type="PANTHER" id="PTHR30146:SF109">
    <property type="entry name" value="HTH-TYPE TRANSCRIPTIONAL REGULATOR GALS"/>
    <property type="match status" value="1"/>
</dbReference>
<keyword evidence="1" id="KW-0805">Transcription regulation</keyword>
<dbReference type="EMBL" id="LGTW01000010">
    <property type="protein sequence ID" value="KWX23159.1"/>
    <property type="molecule type" value="Genomic_DNA"/>
</dbReference>
<keyword evidence="3" id="KW-0804">Transcription</keyword>